<dbReference type="InterPro" id="IPR027379">
    <property type="entry name" value="CLS_N"/>
</dbReference>
<keyword evidence="9" id="KW-1185">Reference proteome</keyword>
<sequence>MGPRLLLIFGVVVIALMIFTMVDVILTDRRRIRALNKTAWFFVVIIPVVGPALWFFLGKDRPDSEGQRRTLAPDDDPNFLKNIRRDEEQDERIRRLEQELAELDDDPPKE</sequence>
<dbReference type="GO" id="GO:0005886">
    <property type="term" value="C:plasma membrane"/>
    <property type="evidence" value="ECO:0007669"/>
    <property type="project" value="UniProtKB-SubCell"/>
</dbReference>
<keyword evidence="2" id="KW-1003">Cell membrane</keyword>
<comment type="subcellular location">
    <subcellularLocation>
        <location evidence="1">Cell membrane</location>
        <topology evidence="1">Multi-pass membrane protein</topology>
    </subcellularLocation>
</comment>
<evidence type="ECO:0000256" key="6">
    <source>
        <dbReference type="SAM" id="Phobius"/>
    </source>
</evidence>
<evidence type="ECO:0000256" key="3">
    <source>
        <dbReference type="ARBA" id="ARBA00022692"/>
    </source>
</evidence>
<gene>
    <name evidence="8" type="ORF">HD599_002915</name>
</gene>
<evidence type="ECO:0000259" key="7">
    <source>
        <dbReference type="Pfam" id="PF13396"/>
    </source>
</evidence>
<dbReference type="EMBL" id="JACHMJ010000001">
    <property type="protein sequence ID" value="MBB5844592.1"/>
    <property type="molecule type" value="Genomic_DNA"/>
</dbReference>
<evidence type="ECO:0000313" key="8">
    <source>
        <dbReference type="EMBL" id="MBB5844592.1"/>
    </source>
</evidence>
<feature type="transmembrane region" description="Helical" evidence="6">
    <location>
        <begin position="6"/>
        <end position="26"/>
    </location>
</feature>
<comment type="caution">
    <text evidence="8">The sequence shown here is derived from an EMBL/GenBank/DDBJ whole genome shotgun (WGS) entry which is preliminary data.</text>
</comment>
<name>A0A841ARM3_9MICO</name>
<protein>
    <recommendedName>
        <fullName evidence="7">Cardiolipin synthase N-terminal domain-containing protein</fullName>
    </recommendedName>
</protein>
<keyword evidence="3 6" id="KW-0812">Transmembrane</keyword>
<evidence type="ECO:0000256" key="4">
    <source>
        <dbReference type="ARBA" id="ARBA00022989"/>
    </source>
</evidence>
<keyword evidence="5 6" id="KW-0472">Membrane</keyword>
<evidence type="ECO:0000256" key="2">
    <source>
        <dbReference type="ARBA" id="ARBA00022475"/>
    </source>
</evidence>
<dbReference type="Proteomes" id="UP000536685">
    <property type="component" value="Unassembled WGS sequence"/>
</dbReference>
<dbReference type="AlphaFoldDB" id="A0A841ARM3"/>
<organism evidence="8 9">
    <name type="scientific">Conyzicola lurida</name>
    <dbReference type="NCBI Taxonomy" id="1172621"/>
    <lineage>
        <taxon>Bacteria</taxon>
        <taxon>Bacillati</taxon>
        <taxon>Actinomycetota</taxon>
        <taxon>Actinomycetes</taxon>
        <taxon>Micrococcales</taxon>
        <taxon>Microbacteriaceae</taxon>
        <taxon>Conyzicola</taxon>
    </lineage>
</organism>
<evidence type="ECO:0000313" key="9">
    <source>
        <dbReference type="Proteomes" id="UP000536685"/>
    </source>
</evidence>
<keyword evidence="4 6" id="KW-1133">Transmembrane helix</keyword>
<feature type="domain" description="Cardiolipin synthase N-terminal" evidence="7">
    <location>
        <begin position="15"/>
        <end position="58"/>
    </location>
</feature>
<feature type="transmembrane region" description="Helical" evidence="6">
    <location>
        <begin position="38"/>
        <end position="57"/>
    </location>
</feature>
<dbReference type="Pfam" id="PF13396">
    <property type="entry name" value="PLDc_N"/>
    <property type="match status" value="1"/>
</dbReference>
<proteinExistence type="predicted"/>
<evidence type="ECO:0000256" key="5">
    <source>
        <dbReference type="ARBA" id="ARBA00023136"/>
    </source>
</evidence>
<accession>A0A841ARM3</accession>
<reference evidence="8 9" key="1">
    <citation type="submission" date="2020-08" db="EMBL/GenBank/DDBJ databases">
        <title>Sequencing the genomes of 1000 actinobacteria strains.</title>
        <authorList>
            <person name="Klenk H.-P."/>
        </authorList>
    </citation>
    <scope>NUCLEOTIDE SEQUENCE [LARGE SCALE GENOMIC DNA]</scope>
    <source>
        <strain evidence="8 9">DSM 105784</strain>
    </source>
</reference>
<evidence type="ECO:0000256" key="1">
    <source>
        <dbReference type="ARBA" id="ARBA00004651"/>
    </source>
</evidence>